<name>A0A1Y1JF04_PLAGO</name>
<keyword evidence="2" id="KW-1133">Transmembrane helix</keyword>
<feature type="transmembrane region" description="Helical" evidence="2">
    <location>
        <begin position="304"/>
        <end position="322"/>
    </location>
</feature>
<feature type="transmembrane region" description="Helical" evidence="2">
    <location>
        <begin position="418"/>
        <end position="436"/>
    </location>
</feature>
<dbReference type="GeneID" id="39746627"/>
<accession>A0A1Y1JF04</accession>
<evidence type="ECO:0000313" key="5">
    <source>
        <dbReference type="Proteomes" id="UP000195521"/>
    </source>
</evidence>
<keyword evidence="2" id="KW-0812">Transmembrane</keyword>
<evidence type="ECO:0000256" key="3">
    <source>
        <dbReference type="SAM" id="SignalP"/>
    </source>
</evidence>
<keyword evidence="1" id="KW-0175">Coiled coil</keyword>
<evidence type="ECO:0000256" key="2">
    <source>
        <dbReference type="SAM" id="Phobius"/>
    </source>
</evidence>
<feature type="transmembrane region" description="Helical" evidence="2">
    <location>
        <begin position="232"/>
        <end position="252"/>
    </location>
</feature>
<proteinExistence type="predicted"/>
<dbReference type="Proteomes" id="UP000195521">
    <property type="component" value="Unassembled WGS sequence"/>
</dbReference>
<dbReference type="AlphaFoldDB" id="A0A1Y1JF04"/>
<feature type="chain" id="PRO_5012508098" description="Apicoplast integral membrane protein" evidence="3">
    <location>
        <begin position="17"/>
        <end position="447"/>
    </location>
</feature>
<dbReference type="EMBL" id="BDQF01000007">
    <property type="protein sequence ID" value="GAW79915.1"/>
    <property type="molecule type" value="Genomic_DNA"/>
</dbReference>
<reference evidence="5" key="1">
    <citation type="submission" date="2017-04" db="EMBL/GenBank/DDBJ databases">
        <title>Plasmodium gonderi genome.</title>
        <authorList>
            <person name="Arisue N."/>
            <person name="Honma H."/>
            <person name="Kawai S."/>
            <person name="Tougan T."/>
            <person name="Tanabe K."/>
            <person name="Horii T."/>
        </authorList>
    </citation>
    <scope>NUCLEOTIDE SEQUENCE [LARGE SCALE GENOMIC DNA]</scope>
    <source>
        <strain evidence="5">ATCC 30045</strain>
    </source>
</reference>
<dbReference type="RefSeq" id="XP_028542504.1">
    <property type="nucleotide sequence ID" value="XM_028686703.1"/>
</dbReference>
<feature type="signal peptide" evidence="3">
    <location>
        <begin position="1"/>
        <end position="16"/>
    </location>
</feature>
<keyword evidence="2" id="KW-0472">Membrane</keyword>
<dbReference type="OrthoDB" id="377162at2759"/>
<protein>
    <recommendedName>
        <fullName evidence="6">Apicoplast integral membrane protein</fullName>
    </recommendedName>
</protein>
<keyword evidence="5" id="KW-1185">Reference proteome</keyword>
<comment type="caution">
    <text evidence="4">The sequence shown here is derived from an EMBL/GenBank/DDBJ whole genome shotgun (WGS) entry which is preliminary data.</text>
</comment>
<evidence type="ECO:0000313" key="4">
    <source>
        <dbReference type="EMBL" id="GAW79915.1"/>
    </source>
</evidence>
<evidence type="ECO:0008006" key="6">
    <source>
        <dbReference type="Google" id="ProtNLM"/>
    </source>
</evidence>
<feature type="transmembrane region" description="Helical" evidence="2">
    <location>
        <begin position="388"/>
        <end position="412"/>
    </location>
</feature>
<evidence type="ECO:0000256" key="1">
    <source>
        <dbReference type="SAM" id="Coils"/>
    </source>
</evidence>
<gene>
    <name evidence="4" type="ORF">PGO_060590</name>
</gene>
<dbReference type="OMA" id="MISYNSV"/>
<organism evidence="4 5">
    <name type="scientific">Plasmodium gonderi</name>
    <dbReference type="NCBI Taxonomy" id="77519"/>
    <lineage>
        <taxon>Eukaryota</taxon>
        <taxon>Sar</taxon>
        <taxon>Alveolata</taxon>
        <taxon>Apicomplexa</taxon>
        <taxon>Aconoidasida</taxon>
        <taxon>Haemosporida</taxon>
        <taxon>Plasmodiidae</taxon>
        <taxon>Plasmodium</taxon>
        <taxon>Plasmodium (Plasmodium)</taxon>
    </lineage>
</organism>
<keyword evidence="3" id="KW-0732">Signal</keyword>
<sequence length="447" mass="53845">MKAVILLLHIILIAMGRSMKTSDLKKRGYEMSPRVHKTHAQIEHKKRKLVYTNINFHNIDKTVKKEIIKKKNLNENDTIREKLRKLKDLKNAISKYALKIDKEDIENFKQRTKELVKTKYNFAKKYYVQVYNKLKDDSSVYVEKLKNGYNVCYYYIGDMYINSPLYEYINTFPILNKSNYLSKMISYNSVNILFLLFTFLYFKSDFIYNFFQKKYAFIGEFKNIKTDRLVKIHTLSTLIFFFYKFFVLRLFFVFNSYNLFSRKLYLLNNFVHVLFFFYLSIHPYFLVQANWGSFHLLGSRRRKILGAMVLAHLFLIYTRLMCQNNLSFVKKWTDEHFFSKDEIIKTLKEDKKTDFYVSLLNQYSLLKKLYLGNNKIYELVLHLHRYKYLLDIISPINSLFYIYIAHSIYFYLNSLSFAGIYTSSFSLGLYMLSILSNKIDMYFLTRI</sequence>
<feature type="transmembrane region" description="Helical" evidence="2">
    <location>
        <begin position="264"/>
        <end position="284"/>
    </location>
</feature>
<feature type="coiled-coil region" evidence="1">
    <location>
        <begin position="69"/>
        <end position="106"/>
    </location>
</feature>